<comment type="caution">
    <text evidence="1">The sequence shown here is derived from an EMBL/GenBank/DDBJ whole genome shotgun (WGS) entry which is preliminary data.</text>
</comment>
<evidence type="ECO:0000313" key="1">
    <source>
        <dbReference type="EMBL" id="KAG9338942.1"/>
    </source>
</evidence>
<accession>A0A8T2NMU1</accession>
<organism evidence="1 2">
    <name type="scientific">Albula glossodonta</name>
    <name type="common">roundjaw bonefish</name>
    <dbReference type="NCBI Taxonomy" id="121402"/>
    <lineage>
        <taxon>Eukaryota</taxon>
        <taxon>Metazoa</taxon>
        <taxon>Chordata</taxon>
        <taxon>Craniata</taxon>
        <taxon>Vertebrata</taxon>
        <taxon>Euteleostomi</taxon>
        <taxon>Actinopterygii</taxon>
        <taxon>Neopterygii</taxon>
        <taxon>Teleostei</taxon>
        <taxon>Albuliformes</taxon>
        <taxon>Albulidae</taxon>
        <taxon>Albula</taxon>
    </lineage>
</organism>
<name>A0A8T2NMU1_9TELE</name>
<proteinExistence type="predicted"/>
<sequence length="83" mass="9230">MRLIFLNGAMCGETFSPPPGSVNQLASNVRGVNPEATSAVKWWVVSLAFFGWVLREHPSVDLLKSTLNPHEHALHDNVYTDVR</sequence>
<dbReference type="AlphaFoldDB" id="A0A8T2NMU1"/>
<dbReference type="Proteomes" id="UP000824540">
    <property type="component" value="Unassembled WGS sequence"/>
</dbReference>
<keyword evidence="2" id="KW-1185">Reference proteome</keyword>
<gene>
    <name evidence="1" type="ORF">JZ751_024332</name>
</gene>
<protein>
    <submittedName>
        <fullName evidence="1">Uncharacterized protein</fullName>
    </submittedName>
</protein>
<dbReference type="EMBL" id="JAFBMS010000060">
    <property type="protein sequence ID" value="KAG9338942.1"/>
    <property type="molecule type" value="Genomic_DNA"/>
</dbReference>
<reference evidence="1" key="1">
    <citation type="thesis" date="2021" institute="BYU ScholarsArchive" country="Provo, UT, USA">
        <title>Applications of and Algorithms for Genome Assembly and Genomic Analyses with an Emphasis on Marine Teleosts.</title>
        <authorList>
            <person name="Pickett B.D."/>
        </authorList>
    </citation>
    <scope>NUCLEOTIDE SEQUENCE</scope>
    <source>
        <strain evidence="1">HI-2016</strain>
    </source>
</reference>
<evidence type="ECO:0000313" key="2">
    <source>
        <dbReference type="Proteomes" id="UP000824540"/>
    </source>
</evidence>